<protein>
    <submittedName>
        <fullName evidence="2">Uncharacterized protein</fullName>
    </submittedName>
</protein>
<organism evidence="2 3">
    <name type="scientific">Hungatella hathewayi</name>
    <dbReference type="NCBI Taxonomy" id="154046"/>
    <lineage>
        <taxon>Bacteria</taxon>
        <taxon>Bacillati</taxon>
        <taxon>Bacillota</taxon>
        <taxon>Clostridia</taxon>
        <taxon>Lachnospirales</taxon>
        <taxon>Lachnospiraceae</taxon>
        <taxon>Hungatella</taxon>
    </lineage>
</organism>
<proteinExistence type="predicted"/>
<evidence type="ECO:0000256" key="1">
    <source>
        <dbReference type="SAM" id="Phobius"/>
    </source>
</evidence>
<keyword evidence="1" id="KW-1133">Transmembrane helix</keyword>
<gene>
    <name evidence="2" type="ORF">CE91St55_09120</name>
</gene>
<dbReference type="Proteomes" id="UP001055091">
    <property type="component" value="Unassembled WGS sequence"/>
</dbReference>
<sequence length="43" mass="4833">MYDDIFSSRVYILFRNAVITVILLVLGSLIASGIVETVVCEWI</sequence>
<keyword evidence="1" id="KW-0472">Membrane</keyword>
<comment type="caution">
    <text evidence="2">The sequence shown here is derived from an EMBL/GenBank/DDBJ whole genome shotgun (WGS) entry which is preliminary data.</text>
</comment>
<reference evidence="2" key="1">
    <citation type="submission" date="2022-01" db="EMBL/GenBank/DDBJ databases">
        <title>Novel bile acid biosynthetic pathways are enriched in the microbiome of centenarians.</title>
        <authorList>
            <person name="Sato Y."/>
            <person name="Atarashi K."/>
            <person name="Plichta R.D."/>
            <person name="Arai Y."/>
            <person name="Sasajima S."/>
            <person name="Kearney M.S."/>
            <person name="Suda W."/>
            <person name="Takeshita K."/>
            <person name="Sasaki T."/>
            <person name="Okamoto S."/>
            <person name="Skelly N.A."/>
            <person name="Okamura Y."/>
            <person name="Vlamakis H."/>
            <person name="Li Y."/>
            <person name="Tanoue T."/>
            <person name="Takei H."/>
            <person name="Nittono H."/>
            <person name="Narushima S."/>
            <person name="Irie J."/>
            <person name="Itoh H."/>
            <person name="Moriya K."/>
            <person name="Sugiura Y."/>
            <person name="Suematsu M."/>
            <person name="Moritoki N."/>
            <person name="Shibata S."/>
            <person name="Littman R.D."/>
            <person name="Fischbach A.M."/>
            <person name="Uwamino Y."/>
            <person name="Inoue T."/>
            <person name="Honda A."/>
            <person name="Hattori M."/>
            <person name="Murai T."/>
            <person name="Xavier J.R."/>
            <person name="Hirose N."/>
            <person name="Honda K."/>
        </authorList>
    </citation>
    <scope>NUCLEOTIDE SEQUENCE</scope>
    <source>
        <strain evidence="2">CE91-St55</strain>
    </source>
</reference>
<dbReference type="AlphaFoldDB" id="A0AA37N616"/>
<dbReference type="RefSeq" id="WP_279603683.1">
    <property type="nucleotide sequence ID" value="NZ_BQNJ01000001.1"/>
</dbReference>
<evidence type="ECO:0000313" key="3">
    <source>
        <dbReference type="Proteomes" id="UP001055091"/>
    </source>
</evidence>
<keyword evidence="1" id="KW-0812">Transmembrane</keyword>
<accession>A0AA37N616</accession>
<feature type="transmembrane region" description="Helical" evidence="1">
    <location>
        <begin position="12"/>
        <end position="35"/>
    </location>
</feature>
<evidence type="ECO:0000313" key="2">
    <source>
        <dbReference type="EMBL" id="GKG98930.1"/>
    </source>
</evidence>
<name>A0AA37N616_9FIRM</name>
<dbReference type="EMBL" id="BQNJ01000001">
    <property type="protein sequence ID" value="GKG98930.1"/>
    <property type="molecule type" value="Genomic_DNA"/>
</dbReference>